<feature type="region of interest" description="Disordered" evidence="5">
    <location>
        <begin position="115"/>
        <end position="134"/>
    </location>
</feature>
<name>A0ABV6M9Y9_9ACTN</name>
<feature type="compositionally biased region" description="Basic and acidic residues" evidence="5">
    <location>
        <begin position="31"/>
        <end position="42"/>
    </location>
</feature>
<dbReference type="InterPro" id="IPR003439">
    <property type="entry name" value="ABC_transporter-like_ATP-bd"/>
</dbReference>
<keyword evidence="2" id="KW-0813">Transport</keyword>
<proteinExistence type="inferred from homology"/>
<dbReference type="EMBL" id="JBHLUH010000060">
    <property type="protein sequence ID" value="MFC0531536.1"/>
    <property type="molecule type" value="Genomic_DNA"/>
</dbReference>
<sequence length="134" mass="14256">MAAAAYGLPDLRPQGTRTGPYGRPGFTALRPRPDEGVRAEAAGHRAVDGVSFDVHAGETVAIVDESGSGKTATARMVLRLAAPTAGRILFQGADIARLGGRDLRRTHRHIQLVHQDPASTLDPRFPWSAASPNR</sequence>
<dbReference type="InterPro" id="IPR027417">
    <property type="entry name" value="P-loop_NTPase"/>
</dbReference>
<organism evidence="7 8">
    <name type="scientific">Phytohabitans kaempferiae</name>
    <dbReference type="NCBI Taxonomy" id="1620943"/>
    <lineage>
        <taxon>Bacteria</taxon>
        <taxon>Bacillati</taxon>
        <taxon>Actinomycetota</taxon>
        <taxon>Actinomycetes</taxon>
        <taxon>Micromonosporales</taxon>
        <taxon>Micromonosporaceae</taxon>
    </lineage>
</organism>
<dbReference type="Gene3D" id="3.40.50.300">
    <property type="entry name" value="P-loop containing nucleotide triphosphate hydrolases"/>
    <property type="match status" value="1"/>
</dbReference>
<dbReference type="GO" id="GO:0005524">
    <property type="term" value="F:ATP binding"/>
    <property type="evidence" value="ECO:0007669"/>
    <property type="project" value="UniProtKB-KW"/>
</dbReference>
<dbReference type="RefSeq" id="WP_377256109.1">
    <property type="nucleotide sequence ID" value="NZ_JBHLUH010000060.1"/>
</dbReference>
<comment type="similarity">
    <text evidence="1">Belongs to the ABC transporter superfamily.</text>
</comment>
<evidence type="ECO:0000256" key="1">
    <source>
        <dbReference type="ARBA" id="ARBA00005417"/>
    </source>
</evidence>
<protein>
    <submittedName>
        <fullName evidence="7">ATP-binding cassette domain-containing protein</fullName>
    </submittedName>
</protein>
<feature type="domain" description="ABC transporter" evidence="6">
    <location>
        <begin position="48"/>
        <end position="124"/>
    </location>
</feature>
<evidence type="ECO:0000313" key="8">
    <source>
        <dbReference type="Proteomes" id="UP001589867"/>
    </source>
</evidence>
<evidence type="ECO:0000313" key="7">
    <source>
        <dbReference type="EMBL" id="MFC0531536.1"/>
    </source>
</evidence>
<dbReference type="InterPro" id="IPR050319">
    <property type="entry name" value="ABC_transp_ATP-bind"/>
</dbReference>
<keyword evidence="3" id="KW-0547">Nucleotide-binding</keyword>
<keyword evidence="4 7" id="KW-0067">ATP-binding</keyword>
<evidence type="ECO:0000256" key="2">
    <source>
        <dbReference type="ARBA" id="ARBA00022448"/>
    </source>
</evidence>
<feature type="region of interest" description="Disordered" evidence="5">
    <location>
        <begin position="1"/>
        <end position="42"/>
    </location>
</feature>
<dbReference type="PANTHER" id="PTHR43776:SF7">
    <property type="entry name" value="D,D-DIPEPTIDE TRANSPORT ATP-BINDING PROTEIN DDPF-RELATED"/>
    <property type="match status" value="1"/>
</dbReference>
<evidence type="ECO:0000256" key="3">
    <source>
        <dbReference type="ARBA" id="ARBA00022741"/>
    </source>
</evidence>
<evidence type="ECO:0000259" key="6">
    <source>
        <dbReference type="Pfam" id="PF00005"/>
    </source>
</evidence>
<comment type="caution">
    <text evidence="7">The sequence shown here is derived from an EMBL/GenBank/DDBJ whole genome shotgun (WGS) entry which is preliminary data.</text>
</comment>
<gene>
    <name evidence="7" type="ORF">ACFFIA_28210</name>
</gene>
<accession>A0ABV6M9Y9</accession>
<dbReference type="PANTHER" id="PTHR43776">
    <property type="entry name" value="TRANSPORT ATP-BINDING PROTEIN"/>
    <property type="match status" value="1"/>
</dbReference>
<keyword evidence="8" id="KW-1185">Reference proteome</keyword>
<evidence type="ECO:0000256" key="4">
    <source>
        <dbReference type="ARBA" id="ARBA00022840"/>
    </source>
</evidence>
<dbReference type="SUPFAM" id="SSF52540">
    <property type="entry name" value="P-loop containing nucleoside triphosphate hydrolases"/>
    <property type="match status" value="1"/>
</dbReference>
<dbReference type="Proteomes" id="UP001589867">
    <property type="component" value="Unassembled WGS sequence"/>
</dbReference>
<reference evidence="7 8" key="1">
    <citation type="submission" date="2024-09" db="EMBL/GenBank/DDBJ databases">
        <authorList>
            <person name="Sun Q."/>
            <person name="Mori K."/>
        </authorList>
    </citation>
    <scope>NUCLEOTIDE SEQUENCE [LARGE SCALE GENOMIC DNA]</scope>
    <source>
        <strain evidence="7 8">TBRC 3947</strain>
    </source>
</reference>
<evidence type="ECO:0000256" key="5">
    <source>
        <dbReference type="SAM" id="MobiDB-lite"/>
    </source>
</evidence>
<dbReference type="Pfam" id="PF00005">
    <property type="entry name" value="ABC_tran"/>
    <property type="match status" value="1"/>
</dbReference>